<dbReference type="Gene3D" id="1.10.560.10">
    <property type="entry name" value="GroEL-like equatorial domain"/>
    <property type="match status" value="1"/>
</dbReference>
<dbReference type="AlphaFoldDB" id="A0A8S2ZAU8"/>
<dbReference type="Pfam" id="PF00118">
    <property type="entry name" value="Cpn60_TCP1"/>
    <property type="match status" value="1"/>
</dbReference>
<dbReference type="GO" id="GO:0140662">
    <property type="term" value="F:ATP-dependent protein folding chaperone"/>
    <property type="evidence" value="ECO:0007669"/>
    <property type="project" value="InterPro"/>
</dbReference>
<gene>
    <name evidence="4" type="ORF">GIL414_LOCUS39864</name>
    <name evidence="5" type="ORF">GIL414_LOCUS46646</name>
</gene>
<keyword evidence="3" id="KW-0143">Chaperone</keyword>
<proteinExistence type="predicted"/>
<dbReference type="SUPFAM" id="SSF48592">
    <property type="entry name" value="GroEL equatorial domain-like"/>
    <property type="match status" value="1"/>
</dbReference>
<evidence type="ECO:0000313" key="4">
    <source>
        <dbReference type="EMBL" id="CAF4623130.1"/>
    </source>
</evidence>
<dbReference type="EMBL" id="CAJOBJ010109162">
    <property type="protein sequence ID" value="CAF4623130.1"/>
    <property type="molecule type" value="Genomic_DNA"/>
</dbReference>
<evidence type="ECO:0000256" key="1">
    <source>
        <dbReference type="ARBA" id="ARBA00022741"/>
    </source>
</evidence>
<keyword evidence="2" id="KW-0067">ATP-binding</keyword>
<evidence type="ECO:0000256" key="2">
    <source>
        <dbReference type="ARBA" id="ARBA00022840"/>
    </source>
</evidence>
<protein>
    <submittedName>
        <fullName evidence="4">Uncharacterized protein</fullName>
    </submittedName>
</protein>
<evidence type="ECO:0000256" key="3">
    <source>
        <dbReference type="ARBA" id="ARBA00023186"/>
    </source>
</evidence>
<feature type="non-terminal residue" evidence="4">
    <location>
        <position position="47"/>
    </location>
</feature>
<dbReference type="InterPro" id="IPR002423">
    <property type="entry name" value="Cpn60/GroEL/TCP-1"/>
</dbReference>
<evidence type="ECO:0000313" key="5">
    <source>
        <dbReference type="EMBL" id="CAF4788478.1"/>
    </source>
</evidence>
<reference evidence="4" key="1">
    <citation type="submission" date="2021-02" db="EMBL/GenBank/DDBJ databases">
        <authorList>
            <person name="Nowell W R."/>
        </authorList>
    </citation>
    <scope>NUCLEOTIDE SEQUENCE</scope>
</reference>
<dbReference type="EMBL" id="CAJOBJ010146979">
    <property type="protein sequence ID" value="CAF4788478.1"/>
    <property type="molecule type" value="Genomic_DNA"/>
</dbReference>
<dbReference type="InterPro" id="IPR017998">
    <property type="entry name" value="Chaperone_TCP-1"/>
</dbReference>
<sequence>MCDEIERSVHDALCVIKRVLESKQVVPGGGCCETALSIYLENFATTV</sequence>
<evidence type="ECO:0000313" key="6">
    <source>
        <dbReference type="Proteomes" id="UP000681720"/>
    </source>
</evidence>
<name>A0A8S2ZAU8_9BILA</name>
<accession>A0A8S2ZAU8</accession>
<dbReference type="GO" id="GO:0005524">
    <property type="term" value="F:ATP binding"/>
    <property type="evidence" value="ECO:0007669"/>
    <property type="project" value="UniProtKB-KW"/>
</dbReference>
<organism evidence="4 6">
    <name type="scientific">Rotaria magnacalcarata</name>
    <dbReference type="NCBI Taxonomy" id="392030"/>
    <lineage>
        <taxon>Eukaryota</taxon>
        <taxon>Metazoa</taxon>
        <taxon>Spiralia</taxon>
        <taxon>Gnathifera</taxon>
        <taxon>Rotifera</taxon>
        <taxon>Eurotatoria</taxon>
        <taxon>Bdelloidea</taxon>
        <taxon>Philodinida</taxon>
        <taxon>Philodinidae</taxon>
        <taxon>Rotaria</taxon>
    </lineage>
</organism>
<keyword evidence="1" id="KW-0547">Nucleotide-binding</keyword>
<dbReference type="Gene3D" id="3.30.260.10">
    <property type="entry name" value="TCP-1-like chaperonin intermediate domain"/>
    <property type="match status" value="1"/>
</dbReference>
<dbReference type="InterPro" id="IPR027410">
    <property type="entry name" value="TCP-1-like_intermed_sf"/>
</dbReference>
<comment type="caution">
    <text evidence="4">The sequence shown here is derived from an EMBL/GenBank/DDBJ whole genome shotgun (WGS) entry which is preliminary data.</text>
</comment>
<dbReference type="InterPro" id="IPR027413">
    <property type="entry name" value="GROEL-like_equatorial_sf"/>
</dbReference>
<dbReference type="PANTHER" id="PTHR11353">
    <property type="entry name" value="CHAPERONIN"/>
    <property type="match status" value="1"/>
</dbReference>
<dbReference type="Proteomes" id="UP000681720">
    <property type="component" value="Unassembled WGS sequence"/>
</dbReference>